<dbReference type="STRING" id="1519643.SAMN06295933_1492"/>
<dbReference type="Gene3D" id="2.30.110.10">
    <property type="entry name" value="Electron Transport, Fmn-binding Protein, Chain A"/>
    <property type="match status" value="1"/>
</dbReference>
<dbReference type="Proteomes" id="UP000192906">
    <property type="component" value="Unassembled WGS sequence"/>
</dbReference>
<dbReference type="SUPFAM" id="SSF50475">
    <property type="entry name" value="FMN-binding split barrel"/>
    <property type="match status" value="1"/>
</dbReference>
<evidence type="ECO:0000313" key="2">
    <source>
        <dbReference type="Proteomes" id="UP000192906"/>
    </source>
</evidence>
<dbReference type="InterPro" id="IPR012349">
    <property type="entry name" value="Split_barrel_FMN-bd"/>
</dbReference>
<proteinExistence type="predicted"/>
<dbReference type="InterPro" id="IPR024747">
    <property type="entry name" value="Pyridox_Oxase-rel"/>
</dbReference>
<dbReference type="Pfam" id="PF12900">
    <property type="entry name" value="Pyridox_ox_2"/>
    <property type="match status" value="1"/>
</dbReference>
<dbReference type="PANTHER" id="PTHR34071:SF2">
    <property type="entry name" value="FLAVIN-NUCLEOTIDE-BINDING PROTEIN"/>
    <property type="match status" value="1"/>
</dbReference>
<organism evidence="1 2">
    <name type="scientific">Desulfovibrio gilichinskyi</name>
    <dbReference type="NCBI Taxonomy" id="1519643"/>
    <lineage>
        <taxon>Bacteria</taxon>
        <taxon>Pseudomonadati</taxon>
        <taxon>Thermodesulfobacteriota</taxon>
        <taxon>Desulfovibrionia</taxon>
        <taxon>Desulfovibrionales</taxon>
        <taxon>Desulfovibrionaceae</taxon>
        <taxon>Desulfovibrio</taxon>
    </lineage>
</organism>
<sequence>MSEKMKPRKGFSSDEGVIEEVLRKGEVLHLALKDTDGVYSVPVNYGFKRGAIYIHSSKTGRKISALALGDEVGFSVLASHEVKPHEKPCKWGCSFSSVVGCGVPRILEDREKIAALNLIMKQYSDEKWEIEPAAASAIEVVEIMITTATARIVDRE</sequence>
<keyword evidence="2" id="KW-1185">Reference proteome</keyword>
<evidence type="ECO:0008006" key="3">
    <source>
        <dbReference type="Google" id="ProtNLM"/>
    </source>
</evidence>
<protein>
    <recommendedName>
        <fullName evidence="3">Nitroimidazol reductase NimA, pyridoxamine 5'-phosphate oxidase superfamily</fullName>
    </recommendedName>
</protein>
<evidence type="ECO:0000313" key="1">
    <source>
        <dbReference type="EMBL" id="SMF06454.1"/>
    </source>
</evidence>
<name>A0A1X7D0K7_9BACT</name>
<gene>
    <name evidence="1" type="ORF">SAMN06295933_1492</name>
</gene>
<dbReference type="PANTHER" id="PTHR34071">
    <property type="entry name" value="5-NITROIMIDAZOLE ANTIBIOTICS RESISTANCE PROTEIN, NIMA-FAMILY-RELATED PROTEIN-RELATED"/>
    <property type="match status" value="1"/>
</dbReference>
<dbReference type="AlphaFoldDB" id="A0A1X7D0K7"/>
<reference evidence="2" key="1">
    <citation type="submission" date="2017-04" db="EMBL/GenBank/DDBJ databases">
        <authorList>
            <person name="Varghese N."/>
            <person name="Submissions S."/>
        </authorList>
    </citation>
    <scope>NUCLEOTIDE SEQUENCE [LARGE SCALE GENOMIC DNA]</scope>
    <source>
        <strain evidence="2">K3S</strain>
    </source>
</reference>
<dbReference type="RefSeq" id="WP_170921392.1">
    <property type="nucleotide sequence ID" value="NZ_FWZU01000002.1"/>
</dbReference>
<dbReference type="EMBL" id="FWZU01000002">
    <property type="protein sequence ID" value="SMF06454.1"/>
    <property type="molecule type" value="Genomic_DNA"/>
</dbReference>
<accession>A0A1X7D0K7</accession>